<dbReference type="EMBL" id="GEZM01046490">
    <property type="protein sequence ID" value="JAV77195.1"/>
    <property type="molecule type" value="Transcribed_RNA"/>
</dbReference>
<protein>
    <submittedName>
        <fullName evidence="2">Uncharacterized protein</fullName>
    </submittedName>
</protein>
<dbReference type="AlphaFoldDB" id="A0A1Y1LYT9"/>
<name>A0A1Y1LYT9_PHOPY</name>
<evidence type="ECO:0000313" key="4">
    <source>
        <dbReference type="Proteomes" id="UP000327044"/>
    </source>
</evidence>
<proteinExistence type="predicted"/>
<keyword evidence="4" id="KW-1185">Reference proteome</keyword>
<dbReference type="Proteomes" id="UP000327044">
    <property type="component" value="Unassembled WGS sequence"/>
</dbReference>
<sequence length="125" mass="14020">MGSGAEIKDLLTEILTSSEFCNVINNALSSRLTTTPAISPTVQVPTLPGRNTSETPPSSRMSMISSRIHEMFPSIPRARHSRSQSRNSSRGLTPFEKEVFLIKRKSCEETLKRNEKFDAFKDGRY</sequence>
<reference evidence="2" key="1">
    <citation type="journal article" date="2016" name="Sci. Rep.">
        <title>Molecular characterization of firefly nuptial gifts: a multi-omics approach sheds light on postcopulatory sexual selection.</title>
        <authorList>
            <person name="Al-Wathiqui N."/>
            <person name="Fallon T.R."/>
            <person name="South A."/>
            <person name="Weng J.K."/>
            <person name="Lewis S.M."/>
        </authorList>
    </citation>
    <scope>NUCLEOTIDE SEQUENCE</scope>
</reference>
<evidence type="ECO:0000256" key="1">
    <source>
        <dbReference type="SAM" id="MobiDB-lite"/>
    </source>
</evidence>
<feature type="region of interest" description="Disordered" evidence="1">
    <location>
        <begin position="39"/>
        <end position="61"/>
    </location>
</feature>
<accession>A0A1Y1LYT9</accession>
<organism evidence="2">
    <name type="scientific">Photinus pyralis</name>
    <name type="common">Common eastern firefly</name>
    <name type="synonym">Lampyris pyralis</name>
    <dbReference type="NCBI Taxonomy" id="7054"/>
    <lineage>
        <taxon>Eukaryota</taxon>
        <taxon>Metazoa</taxon>
        <taxon>Ecdysozoa</taxon>
        <taxon>Arthropoda</taxon>
        <taxon>Hexapoda</taxon>
        <taxon>Insecta</taxon>
        <taxon>Pterygota</taxon>
        <taxon>Neoptera</taxon>
        <taxon>Endopterygota</taxon>
        <taxon>Coleoptera</taxon>
        <taxon>Polyphaga</taxon>
        <taxon>Elateriformia</taxon>
        <taxon>Elateroidea</taxon>
        <taxon>Lampyridae</taxon>
        <taxon>Lampyrinae</taxon>
        <taxon>Photinus</taxon>
    </lineage>
</organism>
<dbReference type="InParanoid" id="A0A1Y1LYT9"/>
<gene>
    <name evidence="3" type="ORF">PPYR_05281</name>
</gene>
<evidence type="ECO:0000313" key="3">
    <source>
        <dbReference type="EMBL" id="KAB0800927.1"/>
    </source>
</evidence>
<dbReference type="EMBL" id="VVIM01000003">
    <property type="protein sequence ID" value="KAB0800927.1"/>
    <property type="molecule type" value="Genomic_DNA"/>
</dbReference>
<reference evidence="3 4" key="2">
    <citation type="journal article" date="2018" name="Elife">
        <title>Firefly genomes illuminate parallel origins of bioluminescence in beetles.</title>
        <authorList>
            <person name="Fallon T.R."/>
            <person name="Lower S.E."/>
            <person name="Chang C.H."/>
            <person name="Bessho-Uehara M."/>
            <person name="Martin G.J."/>
            <person name="Bewick A.J."/>
            <person name="Behringer M."/>
            <person name="Debat H.J."/>
            <person name="Wong I."/>
            <person name="Day J.C."/>
            <person name="Suvorov A."/>
            <person name="Silva C.J."/>
            <person name="Stanger-Hall K.F."/>
            <person name="Hall D.W."/>
            <person name="Schmitz R.J."/>
            <person name="Nelson D.R."/>
            <person name="Lewis S.M."/>
            <person name="Shigenobu S."/>
            <person name="Bybee S.M."/>
            <person name="Larracuente A.M."/>
            <person name="Oba Y."/>
            <person name="Weng J.K."/>
        </authorList>
    </citation>
    <scope>NUCLEOTIDE SEQUENCE [LARGE SCALE GENOMIC DNA]</scope>
    <source>
        <strain evidence="3">1611_PpyrPB1</strain>
        <tissue evidence="3">Whole body</tissue>
    </source>
</reference>
<reference evidence="3" key="3">
    <citation type="submission" date="2019-08" db="EMBL/GenBank/DDBJ databases">
        <authorList>
            <consortium name="Photinus pyralis genome working group"/>
            <person name="Fallon T.R."/>
            <person name="Sander Lower S.E."/>
            <person name="Weng J.-K."/>
        </authorList>
    </citation>
    <scope>NUCLEOTIDE SEQUENCE</scope>
    <source>
        <strain evidence="3">1611_PpyrPB1</strain>
        <tissue evidence="3">Whole body</tissue>
    </source>
</reference>
<feature type="compositionally biased region" description="Polar residues" evidence="1">
    <location>
        <begin position="39"/>
        <end position="55"/>
    </location>
</feature>
<evidence type="ECO:0000313" key="2">
    <source>
        <dbReference type="EMBL" id="JAV77195.1"/>
    </source>
</evidence>